<sequence>MKIQFRAAVLGAGALCLLLTACGNSSDATTQSAVSADPAAKAALAEAKAVYAEYSAAKALEPIPPLKSAPPKGKRLVAVACNFPTCASVADGAKAAAQALGWNATVLQHDGSPQGYVSLMNQVAADPPDAFVYVPALPDSSMKEQLAKLKAAGTKISEVSPLEQPGADSAVQAVVLGKQDVTQTGKILGSAVVADANGATDAVWVWDPSFANSWSPMKDAFTKAVESAGGKVGVLEASVQGIGKTVPAQITGYLQAHPKTKYVVTPMVDYQSGLDPAIQAAGLQGKVKVISRATNQSILQGIKNGTDWAGLAIELQAVGWRAVDQLVRLEVGMPLGDRADPVGWQQIYLKSNVDQAGAAPEPPNYQQLYTTAWTGR</sequence>
<proteinExistence type="predicted"/>
<name>A0ABN2CKD6_9ACTN</name>
<dbReference type="SUPFAM" id="SSF53822">
    <property type="entry name" value="Periplasmic binding protein-like I"/>
    <property type="match status" value="1"/>
</dbReference>
<protein>
    <recommendedName>
        <fullName evidence="2">Periplasmic binding protein domain-containing protein</fullName>
    </recommendedName>
</protein>
<dbReference type="InterPro" id="IPR025997">
    <property type="entry name" value="SBP_2_dom"/>
</dbReference>
<dbReference type="RefSeq" id="WP_344232661.1">
    <property type="nucleotide sequence ID" value="NZ_BAAAPH010000004.1"/>
</dbReference>
<dbReference type="PROSITE" id="PS51257">
    <property type="entry name" value="PROKAR_LIPOPROTEIN"/>
    <property type="match status" value="1"/>
</dbReference>
<dbReference type="Proteomes" id="UP001501705">
    <property type="component" value="Unassembled WGS sequence"/>
</dbReference>
<feature type="chain" id="PRO_5045862163" description="Periplasmic binding protein domain-containing protein" evidence="1">
    <location>
        <begin position="28"/>
        <end position="376"/>
    </location>
</feature>
<gene>
    <name evidence="3" type="ORF">GCM10009804_15410</name>
</gene>
<feature type="signal peptide" evidence="1">
    <location>
        <begin position="1"/>
        <end position="27"/>
    </location>
</feature>
<organism evidence="3 4">
    <name type="scientific">Kribbella hippodromi</name>
    <dbReference type="NCBI Taxonomy" id="434347"/>
    <lineage>
        <taxon>Bacteria</taxon>
        <taxon>Bacillati</taxon>
        <taxon>Actinomycetota</taxon>
        <taxon>Actinomycetes</taxon>
        <taxon>Propionibacteriales</taxon>
        <taxon>Kribbellaceae</taxon>
        <taxon>Kribbella</taxon>
    </lineage>
</organism>
<evidence type="ECO:0000313" key="4">
    <source>
        <dbReference type="Proteomes" id="UP001501705"/>
    </source>
</evidence>
<dbReference type="InterPro" id="IPR028082">
    <property type="entry name" value="Peripla_BP_I"/>
</dbReference>
<keyword evidence="4" id="KW-1185">Reference proteome</keyword>
<keyword evidence="1" id="KW-0732">Signal</keyword>
<comment type="caution">
    <text evidence="3">The sequence shown here is derived from an EMBL/GenBank/DDBJ whole genome shotgun (WGS) entry which is preliminary data.</text>
</comment>
<evidence type="ECO:0000256" key="1">
    <source>
        <dbReference type="SAM" id="SignalP"/>
    </source>
</evidence>
<reference evidence="3 4" key="1">
    <citation type="journal article" date="2019" name="Int. J. Syst. Evol. Microbiol.">
        <title>The Global Catalogue of Microorganisms (GCM) 10K type strain sequencing project: providing services to taxonomists for standard genome sequencing and annotation.</title>
        <authorList>
            <consortium name="The Broad Institute Genomics Platform"/>
            <consortium name="The Broad Institute Genome Sequencing Center for Infectious Disease"/>
            <person name="Wu L."/>
            <person name="Ma J."/>
        </authorList>
    </citation>
    <scope>NUCLEOTIDE SEQUENCE [LARGE SCALE GENOMIC DNA]</scope>
    <source>
        <strain evidence="3 4">JCM 15572</strain>
    </source>
</reference>
<evidence type="ECO:0000259" key="2">
    <source>
        <dbReference type="Pfam" id="PF13407"/>
    </source>
</evidence>
<evidence type="ECO:0000313" key="3">
    <source>
        <dbReference type="EMBL" id="GAA1559474.1"/>
    </source>
</evidence>
<dbReference type="Gene3D" id="3.40.50.2300">
    <property type="match status" value="2"/>
</dbReference>
<dbReference type="EMBL" id="BAAAPH010000004">
    <property type="protein sequence ID" value="GAA1559474.1"/>
    <property type="molecule type" value="Genomic_DNA"/>
</dbReference>
<feature type="domain" description="Periplasmic binding protein" evidence="2">
    <location>
        <begin position="88"/>
        <end position="329"/>
    </location>
</feature>
<dbReference type="Pfam" id="PF13407">
    <property type="entry name" value="Peripla_BP_4"/>
    <property type="match status" value="1"/>
</dbReference>
<accession>A0ABN2CKD6</accession>